<keyword evidence="1" id="KW-0175">Coiled coil</keyword>
<reference evidence="2 3" key="2">
    <citation type="submission" date="2018-03" db="EMBL/GenBank/DDBJ databases">
        <title>Draft genome of Pseudomonas putida strain KT-27.</title>
        <authorList>
            <person name="Yoshizawa S."/>
            <person name="Khan N.H."/>
            <person name="Nishimura M."/>
            <person name="Chiura H.X."/>
            <person name="Ogura Y."/>
            <person name="Hayashi T."/>
            <person name="Kogure K."/>
        </authorList>
    </citation>
    <scope>NUCLEOTIDE SEQUENCE [LARGE SCALE GENOMIC DNA]</scope>
    <source>
        <strain evidence="2 3">KT-27</strain>
    </source>
</reference>
<evidence type="ECO:0000256" key="1">
    <source>
        <dbReference type="SAM" id="Coils"/>
    </source>
</evidence>
<evidence type="ECO:0000313" key="2">
    <source>
        <dbReference type="EMBL" id="POF87698.1"/>
    </source>
</evidence>
<evidence type="ECO:0000313" key="3">
    <source>
        <dbReference type="Proteomes" id="UP000237194"/>
    </source>
</evidence>
<proteinExistence type="predicted"/>
<dbReference type="InterPro" id="IPR047714">
    <property type="entry name" value="MksF_put-like"/>
</dbReference>
<protein>
    <submittedName>
        <fullName evidence="2">Chromosome partitioning protein ParA</fullName>
    </submittedName>
</protein>
<sequence length="943" mass="106555">MSQQRYGIRRFALLNTAGYSLGLFPLEHPLSVYGANNLGKSASINALQFPILARMSDMSFGKYSLEQSRRFYFASDTSYILCELDLPHGPHVIGVVGRGPGGGFGHQFFAYQGQLDLAHYQKDDTCLRQKELFTNLERNGLKAYELKPDELRRLLVGGHTSVPLDLTLIPLRSTSEQSLKTFRALFINLLHMREITAAKLKQLFLDAFEHSLRSGSVDYIAACEEAFRDVRRMEGDYNALVAAGPLVEALAGGVAQRDILRGKLHRLSPLLDNLLGTWQEYAMARKEELVIQSEHYRSEQDRLQNDQRGGTQELMRLEREISGIQRWLGELSVLKNRFALVDDVRVLEQQLLAAKDAHDELAGALAQSRQFSAEDLDERVRDLEKRVKVVKQQLDHADNNSYARLREEFSQGDVDRLMRLFNGALFSLPLGERGIELDDSDLWVKSLEAVLDSFKGERFEVPGLSIDLAHIEPPALQALADRAALRDQKDRLDRELKQLKTQQAVAADRTASKAQTEALYQQVLDAQKALEDFRRSETLAAEEPEKLEQLAQLEAAQDELKRSSDAFTERVQQLSAKLQLVGRQLADLEAKQRTLEDALRRRQLLPKDMPFGTPFMEAVDDSMDNLLPLLNDYQDSWQALQRADNQIEALYAQVRLKGVAKFDSEDDMERRLQLLINAYSHRTEEALTLAKARRAAVTDIARTLRNIRSDYDSLEHQLALFNREINKRQVSNLESFRVVLAPNKEALKHIDQIIHSAGQYEEGETLSVFDLTQSSDQDHKNEEAKEYLARLVAANHNQLGLKDLFELAFEITKINSQPVIHADIDGAASNGTTMTIKALTNMYLLLHLMDRDLAGRIRLPYYLDEAADIDERNQAALLETSQQLGFVPILASVKPQVSAHVAIDLEGGSGPNGIYIDESDWKYISRIDAEKAIVREDVAEELA</sequence>
<name>A0A2S3WAL2_PSEPU</name>
<feature type="coiled-coil region" evidence="1">
    <location>
        <begin position="475"/>
        <end position="509"/>
    </location>
</feature>
<dbReference type="RefSeq" id="WP_103436009.1">
    <property type="nucleotide sequence ID" value="NZ_MIND01000018.1"/>
</dbReference>
<accession>A0A2S3WAL2</accession>
<feature type="coiled-coil region" evidence="1">
    <location>
        <begin position="373"/>
        <end position="400"/>
    </location>
</feature>
<dbReference type="EMBL" id="MIND01000018">
    <property type="protein sequence ID" value="POF87698.1"/>
    <property type="molecule type" value="Genomic_DNA"/>
</dbReference>
<feature type="coiled-coil region" evidence="1">
    <location>
        <begin position="286"/>
        <end position="320"/>
    </location>
</feature>
<comment type="caution">
    <text evidence="2">The sequence shown here is derived from an EMBL/GenBank/DDBJ whole genome shotgun (WGS) entry which is preliminary data.</text>
</comment>
<organism evidence="2 3">
    <name type="scientific">Pseudomonas putida</name>
    <name type="common">Arthrobacter siderocapsulatus</name>
    <dbReference type="NCBI Taxonomy" id="303"/>
    <lineage>
        <taxon>Bacteria</taxon>
        <taxon>Pseudomonadati</taxon>
        <taxon>Pseudomonadota</taxon>
        <taxon>Gammaproteobacteria</taxon>
        <taxon>Pseudomonadales</taxon>
        <taxon>Pseudomonadaceae</taxon>
        <taxon>Pseudomonas</taxon>
    </lineage>
</organism>
<dbReference type="NCBIfam" id="NF040859">
    <property type="entry name" value="condensinMksF"/>
    <property type="match status" value="1"/>
</dbReference>
<reference evidence="2 3" key="1">
    <citation type="submission" date="2016-08" db="EMBL/GenBank/DDBJ databases">
        <authorList>
            <person name="Seilhamer J.J."/>
        </authorList>
    </citation>
    <scope>NUCLEOTIDE SEQUENCE [LARGE SCALE GENOMIC DNA]</scope>
    <source>
        <strain evidence="2 3">KT-27</strain>
    </source>
</reference>
<dbReference type="AlphaFoldDB" id="A0A2S3WAL2"/>
<dbReference type="Proteomes" id="UP000237194">
    <property type="component" value="Unassembled WGS sequence"/>
</dbReference>
<feature type="coiled-coil region" evidence="1">
    <location>
        <begin position="550"/>
        <end position="598"/>
    </location>
</feature>
<gene>
    <name evidence="2" type="ORF">BGP80_06850</name>
</gene>